<dbReference type="Proteomes" id="UP000242849">
    <property type="component" value="Unassembled WGS sequence"/>
</dbReference>
<dbReference type="EMBL" id="FNSC01000001">
    <property type="protein sequence ID" value="SEC60950.1"/>
    <property type="molecule type" value="Genomic_DNA"/>
</dbReference>
<organism evidence="1 2">
    <name type="scientific">Pseudomonas anguilliseptica</name>
    <dbReference type="NCBI Taxonomy" id="53406"/>
    <lineage>
        <taxon>Bacteria</taxon>
        <taxon>Pseudomonadati</taxon>
        <taxon>Pseudomonadota</taxon>
        <taxon>Gammaproteobacteria</taxon>
        <taxon>Pseudomonadales</taxon>
        <taxon>Pseudomonadaceae</taxon>
        <taxon>Pseudomonas</taxon>
    </lineage>
</organism>
<accession>A0A1H4TXE7</accession>
<sequence>MARGESITAFKVKDGDFIEYGERVGIQSGTGATGTVTYAIHAHVELEKSQFVKYIADIVSGAITPNAGASGASSSNEPPFQFPIRKPDGSHYQLEELYKELEKEASGHYLLGNHGFWHGGIHFSDSSVPHAKLKQAVRCMADGEVVAYRLNKNYLSSTFMGEQSCDNLRYSTSFCLVRHTYESQKRPAESKPVAKIEWVGKTVQLTSSRYGRDIASTVLGNTGNFEALMPAGTELQILKIHDTKDMRFALATIKAALPGKDRAGNPVTRAATSEIWFAAFDKKDVILKDRNKQAIFKDVTSAPPAKTEDKKPETNKLEFFSLYMHLLPFEHYPLQNGESQRRFKVKAKGRNVRKEANLTGTVLVACLVNPITHSELQPALLDARS</sequence>
<protein>
    <submittedName>
        <fullName evidence="1">Uncharacterized protein</fullName>
    </submittedName>
</protein>
<gene>
    <name evidence="1" type="ORF">SAMN05421553_1140</name>
</gene>
<proteinExistence type="predicted"/>
<dbReference type="STRING" id="53406.SAMN05421553_1140"/>
<dbReference type="AlphaFoldDB" id="A0A1H4TXE7"/>
<name>A0A1H4TXE7_PSEAG</name>
<reference evidence="2" key="1">
    <citation type="submission" date="2016-10" db="EMBL/GenBank/DDBJ databases">
        <authorList>
            <person name="Varghese N."/>
            <person name="Submissions S."/>
        </authorList>
    </citation>
    <scope>NUCLEOTIDE SEQUENCE [LARGE SCALE GENOMIC DNA]</scope>
    <source>
        <strain evidence="2">DSM 12111</strain>
    </source>
</reference>
<evidence type="ECO:0000313" key="2">
    <source>
        <dbReference type="Proteomes" id="UP000242849"/>
    </source>
</evidence>
<evidence type="ECO:0000313" key="1">
    <source>
        <dbReference type="EMBL" id="SEC60950.1"/>
    </source>
</evidence>
<keyword evidence="2" id="KW-1185">Reference proteome</keyword>